<protein>
    <submittedName>
        <fullName evidence="3">DUF3347 domain-containing protein</fullName>
    </submittedName>
</protein>
<feature type="domain" description="DUF3347" evidence="2">
    <location>
        <begin position="151"/>
        <end position="222"/>
    </location>
</feature>
<organism evidence="3 4">
    <name type="scientific">Marinoscillum luteum</name>
    <dbReference type="NCBI Taxonomy" id="861051"/>
    <lineage>
        <taxon>Bacteria</taxon>
        <taxon>Pseudomonadati</taxon>
        <taxon>Bacteroidota</taxon>
        <taxon>Cytophagia</taxon>
        <taxon>Cytophagales</taxon>
        <taxon>Reichenbachiellaceae</taxon>
        <taxon>Marinoscillum</taxon>
    </lineage>
</organism>
<feature type="signal peptide" evidence="1">
    <location>
        <begin position="1"/>
        <end position="24"/>
    </location>
</feature>
<dbReference type="EMBL" id="JBIPKE010000015">
    <property type="protein sequence ID" value="MFH6983342.1"/>
    <property type="molecule type" value="Genomic_DNA"/>
</dbReference>
<dbReference type="Pfam" id="PF11827">
    <property type="entry name" value="DUF3347"/>
    <property type="match status" value="1"/>
</dbReference>
<reference evidence="3 4" key="1">
    <citation type="journal article" date="2013" name="Int. J. Syst. Evol. Microbiol.">
        <title>Marinoscillum luteum sp. nov., isolated from marine sediment.</title>
        <authorList>
            <person name="Cha I.T."/>
            <person name="Park S.J."/>
            <person name="Kim S.J."/>
            <person name="Kim J.G."/>
            <person name="Jung M.Y."/>
            <person name="Shin K.S."/>
            <person name="Kwon K.K."/>
            <person name="Yang S.H."/>
            <person name="Seo Y.S."/>
            <person name="Rhee S.K."/>
        </authorList>
    </citation>
    <scope>NUCLEOTIDE SEQUENCE [LARGE SCALE GENOMIC DNA]</scope>
    <source>
        <strain evidence="3 4">KCTC 23939</strain>
    </source>
</reference>
<dbReference type="RefSeq" id="WP_395416919.1">
    <property type="nucleotide sequence ID" value="NZ_JBIPKE010000015.1"/>
</dbReference>
<name>A0ABW7N6W4_9BACT</name>
<proteinExistence type="predicted"/>
<evidence type="ECO:0000259" key="2">
    <source>
        <dbReference type="Pfam" id="PF11827"/>
    </source>
</evidence>
<keyword evidence="4" id="KW-1185">Reference proteome</keyword>
<dbReference type="Pfam" id="PF21785">
    <property type="entry name" value="Bflower_2"/>
    <property type="match status" value="1"/>
</dbReference>
<feature type="chain" id="PRO_5047463938" evidence="1">
    <location>
        <begin position="25"/>
        <end position="272"/>
    </location>
</feature>
<comment type="caution">
    <text evidence="3">The sequence shown here is derived from an EMBL/GenBank/DDBJ whole genome shotgun (WGS) entry which is preliminary data.</text>
</comment>
<evidence type="ECO:0000313" key="4">
    <source>
        <dbReference type="Proteomes" id="UP001610063"/>
    </source>
</evidence>
<dbReference type="Proteomes" id="UP001610063">
    <property type="component" value="Unassembled WGS sequence"/>
</dbReference>
<dbReference type="InterPro" id="IPR021782">
    <property type="entry name" value="DUF3347"/>
</dbReference>
<evidence type="ECO:0000313" key="3">
    <source>
        <dbReference type="EMBL" id="MFH6983342.1"/>
    </source>
</evidence>
<accession>A0ABW7N6W4</accession>
<evidence type="ECO:0000256" key="1">
    <source>
        <dbReference type="SAM" id="SignalP"/>
    </source>
</evidence>
<sequence length="272" mass="30077">MKKNIFLSIAFLIGMLLAAQVLVAQPASDKTAQRLLHINGKGEVLRGGTKLGYISKEDIVFNNQNQKLGFIKGGRVYDAEGNSLGKAKKGGQYYNNNGVFVLEVSGNNEKCRILDARGHTIGYVHRNYKLHACAVHCFFKEQKIEEDLAAILAGYMNIENALVNDDYKAAQQNAQELSSTALNETSVKNTLEQLSGSADISDQRKHFAALSKELYTVFKDIDLQGNTLYWNNCHMAMNGEGANWLSMNEKISNPYMGQKMPGCGSVQETLNK</sequence>
<keyword evidence="1" id="KW-0732">Signal</keyword>
<dbReference type="InterPro" id="IPR048910">
    <property type="entry name" value="Bflower_2"/>
</dbReference>
<gene>
    <name evidence="3" type="ORF">ACHKAR_07835</name>
</gene>